<dbReference type="PROSITE" id="PS50042">
    <property type="entry name" value="CNMP_BINDING_3"/>
    <property type="match status" value="1"/>
</dbReference>
<dbReference type="RefSeq" id="WP_194695229.1">
    <property type="nucleotide sequence ID" value="NZ_JADKPO010000004.1"/>
</dbReference>
<comment type="caution">
    <text evidence="2">The sequence shown here is derived from an EMBL/GenBank/DDBJ whole genome shotgun (WGS) entry which is preliminary data.</text>
</comment>
<dbReference type="SMART" id="SM00100">
    <property type="entry name" value="cNMP"/>
    <property type="match status" value="1"/>
</dbReference>
<evidence type="ECO:0000259" key="1">
    <source>
        <dbReference type="PROSITE" id="PS50042"/>
    </source>
</evidence>
<protein>
    <submittedName>
        <fullName evidence="2">Cyclic nucleotide-binding domain-containing protein</fullName>
    </submittedName>
</protein>
<evidence type="ECO:0000313" key="3">
    <source>
        <dbReference type="Proteomes" id="UP000660668"/>
    </source>
</evidence>
<dbReference type="Gene3D" id="2.60.120.10">
    <property type="entry name" value="Jelly Rolls"/>
    <property type="match status" value="1"/>
</dbReference>
<dbReference type="Proteomes" id="UP000660668">
    <property type="component" value="Unassembled WGS sequence"/>
</dbReference>
<proteinExistence type="predicted"/>
<dbReference type="InterPro" id="IPR014710">
    <property type="entry name" value="RmlC-like_jellyroll"/>
</dbReference>
<dbReference type="GO" id="GO:0005829">
    <property type="term" value="C:cytosol"/>
    <property type="evidence" value="ECO:0007669"/>
    <property type="project" value="TreeGrafter"/>
</dbReference>
<evidence type="ECO:0000313" key="2">
    <source>
        <dbReference type="EMBL" id="MBF4767087.1"/>
    </source>
</evidence>
<accession>A0A930VI63</accession>
<dbReference type="AlphaFoldDB" id="A0A930VI63"/>
<sequence length="139" mass="14846">MAADPEIVEALGRTDLFSGLGRKHLTAIASQARLVHHAEGKDITEQGGGAAGFHLIKEGNASVHVNGQDRPGLGPGDYFGEISMIDGQPRSATVHAETEMTTISIPSWSFHPILEEEPEVAKVLLKVLCARLRAVESAR</sequence>
<dbReference type="CDD" id="cd00038">
    <property type="entry name" value="CAP_ED"/>
    <property type="match status" value="1"/>
</dbReference>
<dbReference type="PRINTS" id="PR00103">
    <property type="entry name" value="CAMPKINASE"/>
</dbReference>
<dbReference type="InterPro" id="IPR000595">
    <property type="entry name" value="cNMP-bd_dom"/>
</dbReference>
<dbReference type="InterPro" id="IPR018490">
    <property type="entry name" value="cNMP-bd_dom_sf"/>
</dbReference>
<feature type="domain" description="Cyclic nucleotide-binding" evidence="1">
    <location>
        <begin position="16"/>
        <end position="131"/>
    </location>
</feature>
<dbReference type="InterPro" id="IPR050397">
    <property type="entry name" value="Env_Response_Regulators"/>
</dbReference>
<organism evidence="2 3">
    <name type="scientific">Nocardioides agariphilus</name>
    <dbReference type="NCBI Taxonomy" id="433664"/>
    <lineage>
        <taxon>Bacteria</taxon>
        <taxon>Bacillati</taxon>
        <taxon>Actinomycetota</taxon>
        <taxon>Actinomycetes</taxon>
        <taxon>Propionibacteriales</taxon>
        <taxon>Nocardioidaceae</taxon>
        <taxon>Nocardioides</taxon>
    </lineage>
</organism>
<dbReference type="EMBL" id="JADKPO010000004">
    <property type="protein sequence ID" value="MBF4767087.1"/>
    <property type="molecule type" value="Genomic_DNA"/>
</dbReference>
<reference evidence="2" key="1">
    <citation type="submission" date="2020-11" db="EMBL/GenBank/DDBJ databases">
        <title>Nocardioides cynanchi sp. nov., isolated from soil of rhizosphere of Cynanchum wilfordii.</title>
        <authorList>
            <person name="Lee J.-S."/>
            <person name="Suh M.K."/>
            <person name="Kim J.-S."/>
        </authorList>
    </citation>
    <scope>NUCLEOTIDE SEQUENCE</scope>
    <source>
        <strain evidence="2">KCTC 19276</strain>
    </source>
</reference>
<keyword evidence="3" id="KW-1185">Reference proteome</keyword>
<dbReference type="GO" id="GO:0003700">
    <property type="term" value="F:DNA-binding transcription factor activity"/>
    <property type="evidence" value="ECO:0007669"/>
    <property type="project" value="TreeGrafter"/>
</dbReference>
<dbReference type="Pfam" id="PF00027">
    <property type="entry name" value="cNMP_binding"/>
    <property type="match status" value="1"/>
</dbReference>
<name>A0A930VI63_9ACTN</name>
<dbReference type="SUPFAM" id="SSF51206">
    <property type="entry name" value="cAMP-binding domain-like"/>
    <property type="match status" value="1"/>
</dbReference>
<dbReference type="PANTHER" id="PTHR24567">
    <property type="entry name" value="CRP FAMILY TRANSCRIPTIONAL REGULATORY PROTEIN"/>
    <property type="match status" value="1"/>
</dbReference>
<dbReference type="PANTHER" id="PTHR24567:SF68">
    <property type="entry name" value="DNA-BINDING TRANSCRIPTIONAL DUAL REGULATOR CRP"/>
    <property type="match status" value="1"/>
</dbReference>
<dbReference type="InterPro" id="IPR018488">
    <property type="entry name" value="cNMP-bd_CS"/>
</dbReference>
<gene>
    <name evidence="2" type="ORF">ISU10_04830</name>
</gene>
<dbReference type="PROSITE" id="PS00889">
    <property type="entry name" value="CNMP_BINDING_2"/>
    <property type="match status" value="1"/>
</dbReference>